<dbReference type="AlphaFoldDB" id="A0AAV2YWF5"/>
<feature type="region of interest" description="Disordered" evidence="1">
    <location>
        <begin position="446"/>
        <end position="674"/>
    </location>
</feature>
<gene>
    <name evidence="3" type="ORF">N0F65_005629</name>
</gene>
<feature type="compositionally biased region" description="Polar residues" evidence="1">
    <location>
        <begin position="497"/>
        <end position="507"/>
    </location>
</feature>
<keyword evidence="2" id="KW-0732">Signal</keyword>
<name>A0AAV2YWF5_9STRA</name>
<feature type="chain" id="PRO_5043315448" evidence="2">
    <location>
        <begin position="25"/>
        <end position="674"/>
    </location>
</feature>
<evidence type="ECO:0000256" key="2">
    <source>
        <dbReference type="SAM" id="SignalP"/>
    </source>
</evidence>
<proteinExistence type="predicted"/>
<reference evidence="3" key="1">
    <citation type="submission" date="2022-11" db="EMBL/GenBank/DDBJ databases">
        <authorList>
            <person name="Morgan W.R."/>
            <person name="Tartar A."/>
        </authorList>
    </citation>
    <scope>NUCLEOTIDE SEQUENCE</scope>
    <source>
        <strain evidence="3">ARSEF 373</strain>
    </source>
</reference>
<dbReference type="Proteomes" id="UP001146120">
    <property type="component" value="Unassembled WGS sequence"/>
</dbReference>
<feature type="compositionally biased region" description="Low complexity" evidence="1">
    <location>
        <begin position="549"/>
        <end position="567"/>
    </location>
</feature>
<organism evidence="3 4">
    <name type="scientific">Lagenidium giganteum</name>
    <dbReference type="NCBI Taxonomy" id="4803"/>
    <lineage>
        <taxon>Eukaryota</taxon>
        <taxon>Sar</taxon>
        <taxon>Stramenopiles</taxon>
        <taxon>Oomycota</taxon>
        <taxon>Peronosporomycetes</taxon>
        <taxon>Pythiales</taxon>
        <taxon>Pythiaceae</taxon>
    </lineage>
</organism>
<dbReference type="InterPro" id="IPR032048">
    <property type="entry name" value="TGase_elicitor"/>
</dbReference>
<accession>A0AAV2YWF5</accession>
<reference evidence="3" key="2">
    <citation type="journal article" date="2023" name="Microbiol Resour">
        <title>Decontamination and Annotation of the Draft Genome Sequence of the Oomycete Lagenidium giganteum ARSEF 373.</title>
        <authorList>
            <person name="Morgan W.R."/>
            <person name="Tartar A."/>
        </authorList>
    </citation>
    <scope>NUCLEOTIDE SEQUENCE</scope>
    <source>
        <strain evidence="3">ARSEF 373</strain>
    </source>
</reference>
<sequence>MVATPTKLIGFAALAVAAMHNVDASGISALPITSGGKSFELNKNHPAYAGKLASDAHNVVVHDNANAVDPSAVRMRRLEATNEDIQRLEAHFGTKMETNVNTLKQQYGSATFNPAPWPSSYWPTFRDGINFRWSDDKSAAEKYALAYGKDVKQFMDDVSRKSGVLSQSDAKACTSNDQCTDSSCAIREGETSGFCIPGWFGICHAWAPASILEPEPRCPVKKGDVTFQPLDIKALMTQVYDGVDLETVFTGARFNGPDEPKNKDKYGRFEDAARRDLGPGYFHIAISNILGKFKQSFVVDTSSGAEVWNQPVRSYEVVSLQVVDAAELSQAEFGTNKYPFNRDMVKLAKVSTKLSWVFETGDDGEFVANGKVDGFTHTATYDYVLELDANDNIIGGEWLGGSQEQHPDFLWFATGKPAADAQTSFGLSYKDVRQLLDESVACGGSVTTAPTTAPPTAGPTSGPSTAPSTAPSNAPSNGPTGVPGNNGTATPVPVTSRPHNGSNSTNVGKGDYKQSKFGFLPKQSERAQKNPGHPVPASEQQQPSGAPKPAYTPVTATPGAGASTPASNNAKPSPGAPGAGASTPASNNAKPSPGSPGAPGAGASTPASNNAKPSPGAPGAGASTPASNNAKPSSAAPGKKGEERQQQQPQPQQQHANNKGAATPAPSVPSKQAC</sequence>
<keyword evidence="4" id="KW-1185">Reference proteome</keyword>
<evidence type="ECO:0000313" key="4">
    <source>
        <dbReference type="Proteomes" id="UP001146120"/>
    </source>
</evidence>
<comment type="caution">
    <text evidence="3">The sequence shown here is derived from an EMBL/GenBank/DDBJ whole genome shotgun (WGS) entry which is preliminary data.</text>
</comment>
<dbReference type="Pfam" id="PF16683">
    <property type="entry name" value="TGase_elicitor"/>
    <property type="match status" value="1"/>
</dbReference>
<dbReference type="EMBL" id="DAKRPA010000114">
    <property type="protein sequence ID" value="DAZ98163.1"/>
    <property type="molecule type" value="Genomic_DNA"/>
</dbReference>
<dbReference type="GO" id="GO:0016755">
    <property type="term" value="F:aminoacyltransferase activity"/>
    <property type="evidence" value="ECO:0007669"/>
    <property type="project" value="InterPro"/>
</dbReference>
<protein>
    <submittedName>
        <fullName evidence="3">Uncharacterized protein</fullName>
    </submittedName>
</protein>
<dbReference type="Gene3D" id="3.30.40.240">
    <property type="entry name" value="Transglutaminase elicitor, body domain"/>
    <property type="match status" value="1"/>
</dbReference>
<feature type="compositionally biased region" description="Low complexity" evidence="1">
    <location>
        <begin position="620"/>
        <end position="637"/>
    </location>
</feature>
<evidence type="ECO:0000313" key="3">
    <source>
        <dbReference type="EMBL" id="DAZ98163.1"/>
    </source>
</evidence>
<feature type="signal peptide" evidence="2">
    <location>
        <begin position="1"/>
        <end position="24"/>
    </location>
</feature>
<evidence type="ECO:0000256" key="1">
    <source>
        <dbReference type="SAM" id="MobiDB-lite"/>
    </source>
</evidence>
<feature type="compositionally biased region" description="Low complexity" evidence="1">
    <location>
        <begin position="458"/>
        <end position="491"/>
    </location>
</feature>